<proteinExistence type="predicted"/>
<evidence type="ECO:0000313" key="4">
    <source>
        <dbReference type="Proteomes" id="UP000824890"/>
    </source>
</evidence>
<gene>
    <name evidence="3" type="ORF">HID58_022582</name>
</gene>
<evidence type="ECO:0000256" key="1">
    <source>
        <dbReference type="SAM" id="Coils"/>
    </source>
</evidence>
<evidence type="ECO:0000313" key="3">
    <source>
        <dbReference type="EMBL" id="KAH0922564.1"/>
    </source>
</evidence>
<reference evidence="3 4" key="1">
    <citation type="submission" date="2021-05" db="EMBL/GenBank/DDBJ databases">
        <title>Genome Assembly of Synthetic Allotetraploid Brassica napus Reveals Homoeologous Exchanges between Subgenomes.</title>
        <authorList>
            <person name="Davis J.T."/>
        </authorList>
    </citation>
    <scope>NUCLEOTIDE SEQUENCE [LARGE SCALE GENOMIC DNA]</scope>
    <source>
        <strain evidence="4">cv. Da-Ae</strain>
        <tissue evidence="3">Seedling</tissue>
    </source>
</reference>
<feature type="coiled-coil region" evidence="1">
    <location>
        <begin position="89"/>
        <end position="161"/>
    </location>
</feature>
<feature type="region of interest" description="Disordered" evidence="2">
    <location>
        <begin position="210"/>
        <end position="239"/>
    </location>
</feature>
<accession>A0ABQ8CZS3</accession>
<comment type="caution">
    <text evidence="3">The sequence shown here is derived from an EMBL/GenBank/DDBJ whole genome shotgun (WGS) entry which is preliminary data.</text>
</comment>
<name>A0ABQ8CZS3_BRANA</name>
<evidence type="ECO:0000256" key="2">
    <source>
        <dbReference type="SAM" id="MobiDB-lite"/>
    </source>
</evidence>
<protein>
    <submittedName>
        <fullName evidence="3">Uncharacterized protein</fullName>
    </submittedName>
</protein>
<organism evidence="3 4">
    <name type="scientific">Brassica napus</name>
    <name type="common">Rape</name>
    <dbReference type="NCBI Taxonomy" id="3708"/>
    <lineage>
        <taxon>Eukaryota</taxon>
        <taxon>Viridiplantae</taxon>
        <taxon>Streptophyta</taxon>
        <taxon>Embryophyta</taxon>
        <taxon>Tracheophyta</taxon>
        <taxon>Spermatophyta</taxon>
        <taxon>Magnoliopsida</taxon>
        <taxon>eudicotyledons</taxon>
        <taxon>Gunneridae</taxon>
        <taxon>Pentapetalae</taxon>
        <taxon>rosids</taxon>
        <taxon>malvids</taxon>
        <taxon>Brassicales</taxon>
        <taxon>Brassicaceae</taxon>
        <taxon>Brassiceae</taxon>
        <taxon>Brassica</taxon>
    </lineage>
</organism>
<keyword evidence="1" id="KW-0175">Coiled coil</keyword>
<sequence>MSAKKGSASITVSGDDLTRARKARGGGVATRASYQSAEVVCFTGNLPAALSNLNLQVFPHDGTTLPSGEPLEVIQNISQLHHLGEQLSLESSSISREELEELKNQLSEEKAQRVARELEIHDLKDKIKDVERSAEISSADALSVGKKNKELEEAMETLRLETVMAVSGARITARWELMREWLQRKNDQWDLAKALAQYKTVVLEESKNKGATVPTFENEPTIPPDSGMGIDLRPGGYSS</sequence>
<dbReference type="EMBL" id="JAGKQM010000006">
    <property type="protein sequence ID" value="KAH0922564.1"/>
    <property type="molecule type" value="Genomic_DNA"/>
</dbReference>
<keyword evidence="4" id="KW-1185">Reference proteome</keyword>
<dbReference type="Proteomes" id="UP000824890">
    <property type="component" value="Unassembled WGS sequence"/>
</dbReference>